<protein>
    <submittedName>
        <fullName evidence="1">Uncharacterized protein</fullName>
    </submittedName>
</protein>
<dbReference type="EMBL" id="JAYMYQ010000009">
    <property type="protein sequence ID" value="KAK7313812.1"/>
    <property type="molecule type" value="Genomic_DNA"/>
</dbReference>
<accession>A0AAN9KAA6</accession>
<reference evidence="1 2" key="1">
    <citation type="submission" date="2024-01" db="EMBL/GenBank/DDBJ databases">
        <title>The genomes of 5 underutilized Papilionoideae crops provide insights into root nodulation and disease resistanc.</title>
        <authorList>
            <person name="Jiang F."/>
        </authorList>
    </citation>
    <scope>NUCLEOTIDE SEQUENCE [LARGE SCALE GENOMIC DNA]</scope>
    <source>
        <strain evidence="1">LVBAO_FW01</strain>
        <tissue evidence="1">Leaves</tissue>
    </source>
</reference>
<evidence type="ECO:0000313" key="2">
    <source>
        <dbReference type="Proteomes" id="UP001367508"/>
    </source>
</evidence>
<sequence>MTAASIGALSTSCKIRHTVRRDGVDVQEDDTKHEGMPQVVAREDVASINWDVKVSACQASGRQVLV</sequence>
<keyword evidence="2" id="KW-1185">Reference proteome</keyword>
<proteinExistence type="predicted"/>
<dbReference type="Proteomes" id="UP001367508">
    <property type="component" value="Unassembled WGS sequence"/>
</dbReference>
<organism evidence="1 2">
    <name type="scientific">Canavalia gladiata</name>
    <name type="common">Sword bean</name>
    <name type="synonym">Dolichos gladiatus</name>
    <dbReference type="NCBI Taxonomy" id="3824"/>
    <lineage>
        <taxon>Eukaryota</taxon>
        <taxon>Viridiplantae</taxon>
        <taxon>Streptophyta</taxon>
        <taxon>Embryophyta</taxon>
        <taxon>Tracheophyta</taxon>
        <taxon>Spermatophyta</taxon>
        <taxon>Magnoliopsida</taxon>
        <taxon>eudicotyledons</taxon>
        <taxon>Gunneridae</taxon>
        <taxon>Pentapetalae</taxon>
        <taxon>rosids</taxon>
        <taxon>fabids</taxon>
        <taxon>Fabales</taxon>
        <taxon>Fabaceae</taxon>
        <taxon>Papilionoideae</taxon>
        <taxon>50 kb inversion clade</taxon>
        <taxon>NPAAA clade</taxon>
        <taxon>indigoferoid/millettioid clade</taxon>
        <taxon>Phaseoleae</taxon>
        <taxon>Canavalia</taxon>
    </lineage>
</organism>
<gene>
    <name evidence="1" type="ORF">VNO77_39014</name>
</gene>
<evidence type="ECO:0000313" key="1">
    <source>
        <dbReference type="EMBL" id="KAK7313812.1"/>
    </source>
</evidence>
<dbReference type="AlphaFoldDB" id="A0AAN9KAA6"/>
<comment type="caution">
    <text evidence="1">The sequence shown here is derived from an EMBL/GenBank/DDBJ whole genome shotgun (WGS) entry which is preliminary data.</text>
</comment>
<name>A0AAN9KAA6_CANGL</name>